<dbReference type="InterPro" id="IPR016167">
    <property type="entry name" value="FAD-bd_PCMH_sub1"/>
</dbReference>
<evidence type="ECO:0000256" key="3">
    <source>
        <dbReference type="ARBA" id="ARBA00004496"/>
    </source>
</evidence>
<dbReference type="EMBL" id="JACOZA010000005">
    <property type="protein sequence ID" value="MBI2096605.1"/>
    <property type="molecule type" value="Genomic_DNA"/>
</dbReference>
<dbReference type="InterPro" id="IPR006094">
    <property type="entry name" value="Oxid_FAD_bind_N"/>
</dbReference>
<evidence type="ECO:0000256" key="8">
    <source>
        <dbReference type="ARBA" id="ARBA00022827"/>
    </source>
</evidence>
<organism evidence="18 19">
    <name type="scientific">Candidatus Sungiibacteriota bacterium</name>
    <dbReference type="NCBI Taxonomy" id="2750080"/>
    <lineage>
        <taxon>Bacteria</taxon>
        <taxon>Candidatus Sungiibacteriota</taxon>
    </lineage>
</organism>
<dbReference type="GO" id="GO:0071555">
    <property type="term" value="P:cell wall organization"/>
    <property type="evidence" value="ECO:0007669"/>
    <property type="project" value="UniProtKB-KW"/>
</dbReference>
<dbReference type="Gene3D" id="3.30.43.10">
    <property type="entry name" value="Uridine Diphospho-n-acetylenolpyruvylglucosamine Reductase, domain 2"/>
    <property type="match status" value="1"/>
</dbReference>
<evidence type="ECO:0000256" key="15">
    <source>
        <dbReference type="ARBA" id="ARBA00048914"/>
    </source>
</evidence>
<evidence type="ECO:0000313" key="19">
    <source>
        <dbReference type="Proteomes" id="UP000724148"/>
    </source>
</evidence>
<keyword evidence="7 16" id="KW-0285">Flavoprotein</keyword>
<comment type="catalytic activity">
    <reaction evidence="15 16">
        <text>UDP-N-acetyl-alpha-D-muramate + NADP(+) = UDP-N-acetyl-3-O-(1-carboxyvinyl)-alpha-D-glucosamine + NADPH + H(+)</text>
        <dbReference type="Rhea" id="RHEA:12248"/>
        <dbReference type="ChEBI" id="CHEBI:15378"/>
        <dbReference type="ChEBI" id="CHEBI:57783"/>
        <dbReference type="ChEBI" id="CHEBI:58349"/>
        <dbReference type="ChEBI" id="CHEBI:68483"/>
        <dbReference type="ChEBI" id="CHEBI:70757"/>
        <dbReference type="EC" id="1.3.1.98"/>
    </reaction>
</comment>
<dbReference type="SUPFAM" id="SSF56176">
    <property type="entry name" value="FAD-binding/transporter-associated domain-like"/>
    <property type="match status" value="1"/>
</dbReference>
<comment type="function">
    <text evidence="2 16">Cell wall formation.</text>
</comment>
<name>A0A931SCT4_9BACT</name>
<evidence type="ECO:0000256" key="7">
    <source>
        <dbReference type="ARBA" id="ARBA00022630"/>
    </source>
</evidence>
<evidence type="ECO:0000256" key="10">
    <source>
        <dbReference type="ARBA" id="ARBA00022960"/>
    </source>
</evidence>
<evidence type="ECO:0000256" key="6">
    <source>
        <dbReference type="ARBA" id="ARBA00022618"/>
    </source>
</evidence>
<dbReference type="GO" id="GO:0071949">
    <property type="term" value="F:FAD binding"/>
    <property type="evidence" value="ECO:0007669"/>
    <property type="project" value="InterPro"/>
</dbReference>
<dbReference type="GO" id="GO:0008762">
    <property type="term" value="F:UDP-N-acetylmuramate dehydrogenase activity"/>
    <property type="evidence" value="ECO:0007669"/>
    <property type="project" value="UniProtKB-UniRule"/>
</dbReference>
<dbReference type="PANTHER" id="PTHR21071:SF4">
    <property type="entry name" value="UDP-N-ACETYLENOLPYRUVOYLGLUCOSAMINE REDUCTASE"/>
    <property type="match status" value="1"/>
</dbReference>
<keyword evidence="13 16" id="KW-0131">Cell cycle</keyword>
<keyword evidence="11 16" id="KW-0573">Peptidoglycan synthesis</keyword>
<comment type="caution">
    <text evidence="18">The sequence shown here is derived from an EMBL/GenBank/DDBJ whole genome shotgun (WGS) entry which is preliminary data.</text>
</comment>
<dbReference type="GO" id="GO:0051301">
    <property type="term" value="P:cell division"/>
    <property type="evidence" value="ECO:0007669"/>
    <property type="project" value="UniProtKB-KW"/>
</dbReference>
<feature type="domain" description="FAD-binding PCMH-type" evidence="17">
    <location>
        <begin position="18"/>
        <end position="183"/>
    </location>
</feature>
<comment type="cofactor">
    <cofactor evidence="1 16">
        <name>FAD</name>
        <dbReference type="ChEBI" id="CHEBI:57692"/>
    </cofactor>
</comment>
<dbReference type="Gene3D" id="3.30.465.10">
    <property type="match status" value="1"/>
</dbReference>
<comment type="subcellular location">
    <subcellularLocation>
        <location evidence="3 16">Cytoplasm</location>
    </subcellularLocation>
</comment>
<dbReference type="InterPro" id="IPR036318">
    <property type="entry name" value="FAD-bd_PCMH-like_sf"/>
</dbReference>
<keyword evidence="9 16" id="KW-0521">NADP</keyword>
<evidence type="ECO:0000256" key="16">
    <source>
        <dbReference type="HAMAP-Rule" id="MF_00037"/>
    </source>
</evidence>
<feature type="active site" evidence="16">
    <location>
        <position position="307"/>
    </location>
</feature>
<feature type="active site" description="Proton donor" evidence="16">
    <location>
        <position position="212"/>
    </location>
</feature>
<evidence type="ECO:0000256" key="1">
    <source>
        <dbReference type="ARBA" id="ARBA00001974"/>
    </source>
</evidence>
<comment type="similarity">
    <text evidence="16">Belongs to the MurB family.</text>
</comment>
<keyword evidence="5 16" id="KW-0963">Cytoplasm</keyword>
<dbReference type="Pfam" id="PF02873">
    <property type="entry name" value="MurB_C"/>
    <property type="match status" value="1"/>
</dbReference>
<keyword evidence="10 16" id="KW-0133">Cell shape</keyword>
<dbReference type="PROSITE" id="PS51387">
    <property type="entry name" value="FAD_PCMH"/>
    <property type="match status" value="1"/>
</dbReference>
<dbReference type="InterPro" id="IPR003170">
    <property type="entry name" value="MurB"/>
</dbReference>
<comment type="pathway">
    <text evidence="4 16">Cell wall biogenesis; peptidoglycan biosynthesis.</text>
</comment>
<dbReference type="InterPro" id="IPR036635">
    <property type="entry name" value="MurB_C_sf"/>
</dbReference>
<dbReference type="Proteomes" id="UP000724148">
    <property type="component" value="Unassembled WGS sequence"/>
</dbReference>
<evidence type="ECO:0000256" key="9">
    <source>
        <dbReference type="ARBA" id="ARBA00022857"/>
    </source>
</evidence>
<gene>
    <name evidence="16 18" type="primary">murB</name>
    <name evidence="18" type="ORF">HYT40_00385</name>
</gene>
<reference evidence="18" key="1">
    <citation type="submission" date="2020-07" db="EMBL/GenBank/DDBJ databases">
        <title>Huge and variable diversity of episymbiotic CPR bacteria and DPANN archaea in groundwater ecosystems.</title>
        <authorList>
            <person name="He C.Y."/>
            <person name="Keren R."/>
            <person name="Whittaker M."/>
            <person name="Farag I.F."/>
            <person name="Doudna J."/>
            <person name="Cate J.H.D."/>
            <person name="Banfield J.F."/>
        </authorList>
    </citation>
    <scope>NUCLEOTIDE SEQUENCE</scope>
    <source>
        <strain evidence="18">NC_groundwater_193_Ag_S-0.1um_51_7</strain>
    </source>
</reference>
<evidence type="ECO:0000256" key="2">
    <source>
        <dbReference type="ARBA" id="ARBA00003921"/>
    </source>
</evidence>
<dbReference type="AlphaFoldDB" id="A0A931SCT4"/>
<evidence type="ECO:0000256" key="4">
    <source>
        <dbReference type="ARBA" id="ARBA00004752"/>
    </source>
</evidence>
<dbReference type="GO" id="GO:0005829">
    <property type="term" value="C:cytosol"/>
    <property type="evidence" value="ECO:0007669"/>
    <property type="project" value="TreeGrafter"/>
</dbReference>
<dbReference type="Pfam" id="PF01565">
    <property type="entry name" value="FAD_binding_4"/>
    <property type="match status" value="1"/>
</dbReference>
<dbReference type="InterPro" id="IPR016169">
    <property type="entry name" value="FAD-bd_PCMH_sub2"/>
</dbReference>
<dbReference type="EC" id="1.3.1.98" evidence="16"/>
<accession>A0A931SCT4</accession>
<evidence type="ECO:0000256" key="13">
    <source>
        <dbReference type="ARBA" id="ARBA00023306"/>
    </source>
</evidence>
<protein>
    <recommendedName>
        <fullName evidence="16">UDP-N-acetylenolpyruvoylglucosamine reductase</fullName>
        <ecNumber evidence="16">1.3.1.98</ecNumber>
    </recommendedName>
    <alternativeName>
        <fullName evidence="16">UDP-N-acetylmuramate dehydrogenase</fullName>
    </alternativeName>
</protein>
<dbReference type="GO" id="GO:0009252">
    <property type="term" value="P:peptidoglycan biosynthetic process"/>
    <property type="evidence" value="ECO:0007669"/>
    <property type="project" value="UniProtKB-UniRule"/>
</dbReference>
<dbReference type="PANTHER" id="PTHR21071">
    <property type="entry name" value="UDP-N-ACETYLENOLPYRUVOYLGLUCOSAMINE REDUCTASE"/>
    <property type="match status" value="1"/>
</dbReference>
<evidence type="ECO:0000256" key="12">
    <source>
        <dbReference type="ARBA" id="ARBA00023002"/>
    </source>
</evidence>
<evidence type="ECO:0000256" key="14">
    <source>
        <dbReference type="ARBA" id="ARBA00023316"/>
    </source>
</evidence>
<dbReference type="HAMAP" id="MF_00037">
    <property type="entry name" value="MurB"/>
    <property type="match status" value="1"/>
</dbReference>
<dbReference type="NCBIfam" id="NF010480">
    <property type="entry name" value="PRK13905.1"/>
    <property type="match status" value="1"/>
</dbReference>
<feature type="active site" evidence="16">
    <location>
        <position position="161"/>
    </location>
</feature>
<keyword evidence="14 16" id="KW-0961">Cell wall biogenesis/degradation</keyword>
<proteinExistence type="inferred from homology"/>
<evidence type="ECO:0000259" key="17">
    <source>
        <dbReference type="PROSITE" id="PS51387"/>
    </source>
</evidence>
<dbReference type="InterPro" id="IPR011601">
    <property type="entry name" value="MurB_C"/>
</dbReference>
<evidence type="ECO:0000256" key="11">
    <source>
        <dbReference type="ARBA" id="ARBA00022984"/>
    </source>
</evidence>
<dbReference type="GO" id="GO:0008360">
    <property type="term" value="P:regulation of cell shape"/>
    <property type="evidence" value="ECO:0007669"/>
    <property type="project" value="UniProtKB-KW"/>
</dbReference>
<evidence type="ECO:0000256" key="5">
    <source>
        <dbReference type="ARBA" id="ARBA00022490"/>
    </source>
</evidence>
<dbReference type="InterPro" id="IPR016166">
    <property type="entry name" value="FAD-bd_PCMH"/>
</dbReference>
<keyword evidence="6 16" id="KW-0132">Cell division</keyword>
<dbReference type="NCBIfam" id="TIGR00179">
    <property type="entry name" value="murB"/>
    <property type="match status" value="1"/>
</dbReference>
<keyword evidence="8 16" id="KW-0274">FAD</keyword>
<evidence type="ECO:0000313" key="18">
    <source>
        <dbReference type="EMBL" id="MBI2096605.1"/>
    </source>
</evidence>
<dbReference type="Gene3D" id="3.90.78.10">
    <property type="entry name" value="UDP-N-acetylenolpyruvoylglucosamine reductase, C-terminal domain"/>
    <property type="match status" value="1"/>
</dbReference>
<dbReference type="SUPFAM" id="SSF56194">
    <property type="entry name" value="Uridine diphospho-N-Acetylenolpyruvylglucosamine reductase, MurB, C-terminal domain"/>
    <property type="match status" value="1"/>
</dbReference>
<keyword evidence="12 16" id="KW-0560">Oxidoreductase</keyword>
<sequence>MISVEKGVRLAPHTYYNIGGLADYFIEAKTNEELCDGVRFSKDQSIPFFILGAGSNVLVADGGYRGLIIRLKTAEVTVSGEHVTASAGVPMALLVQRALAAGLVGIEWAVGIPGTVGGSIRGNAGCFGGEVKDVLERVEVYDTSSGDRRWLNAGECDFGYRESIFKKRKELIVFSGEFRLHSGDTDSARTRLKEYAARRSASQAIGSKSAGCIFKNISWRRPDVNSDQLLARFPSFRQFLDLPGIPASYCIDAANLKGTRVGHVQISPKHGNYFVNLGGATAEEVIILIGIAKDHVRRKFGLLLEEEIQYVGF</sequence>